<dbReference type="InterPro" id="IPR001623">
    <property type="entry name" value="DnaJ_domain"/>
</dbReference>
<dbReference type="SUPFAM" id="SSF46565">
    <property type="entry name" value="Chaperone J-domain"/>
    <property type="match status" value="1"/>
</dbReference>
<reference evidence="9" key="1">
    <citation type="submission" date="2023-07" db="EMBL/GenBank/DDBJ databases">
        <title>Genome content predicts the carbon catabolic preferences of heterotrophic bacteria.</title>
        <authorList>
            <person name="Gralka M."/>
        </authorList>
    </citation>
    <scope>NUCLEOTIDE SEQUENCE</scope>
    <source>
        <strain evidence="9">I2M16</strain>
    </source>
</reference>
<evidence type="ECO:0000313" key="9">
    <source>
        <dbReference type="EMBL" id="MDO6454856.1"/>
    </source>
</evidence>
<feature type="transmembrane region" description="Helical" evidence="7">
    <location>
        <begin position="33"/>
        <end position="49"/>
    </location>
</feature>
<dbReference type="PROSITE" id="PS50076">
    <property type="entry name" value="DNAJ_2"/>
    <property type="match status" value="1"/>
</dbReference>
<sequence length="156" mass="17515">MTPFVIVILCALLIYSLFWLKRQPAALRPRATLKLLFIIAVVFIVILTITGRLHWFGAALLTALIFVKKYSFLLLRVFPFLRTLLRGKTKKTAQQPNNGSLSRQEALDILGVPEGASHAEIIAAHKRLMQKLHPDQGGSNFLASQINQARDTLLKE</sequence>
<dbReference type="SMART" id="SM00271">
    <property type="entry name" value="DnaJ"/>
    <property type="match status" value="1"/>
</dbReference>
<evidence type="ECO:0000256" key="3">
    <source>
        <dbReference type="ARBA" id="ARBA00022989"/>
    </source>
</evidence>
<evidence type="ECO:0000313" key="10">
    <source>
        <dbReference type="Proteomes" id="UP001169862"/>
    </source>
</evidence>
<keyword evidence="2 7" id="KW-0812">Transmembrane</keyword>
<keyword evidence="4 7" id="KW-0472">Membrane</keyword>
<accession>A0AAW7XKE0</accession>
<dbReference type="RefSeq" id="WP_303551698.1">
    <property type="nucleotide sequence ID" value="NZ_JAUOPG010000010.1"/>
</dbReference>
<dbReference type="Pfam" id="PF00226">
    <property type="entry name" value="DnaJ"/>
    <property type="match status" value="1"/>
</dbReference>
<dbReference type="GO" id="GO:0016020">
    <property type="term" value="C:membrane"/>
    <property type="evidence" value="ECO:0007669"/>
    <property type="project" value="UniProtKB-SubCell"/>
</dbReference>
<feature type="transmembrane region" description="Helical" evidence="7">
    <location>
        <begin position="6"/>
        <end position="21"/>
    </location>
</feature>
<proteinExistence type="inferred from homology"/>
<keyword evidence="5" id="KW-0143">Chaperone</keyword>
<evidence type="ECO:0000256" key="4">
    <source>
        <dbReference type="ARBA" id="ARBA00023136"/>
    </source>
</evidence>
<evidence type="ECO:0000256" key="6">
    <source>
        <dbReference type="ARBA" id="ARBA00038105"/>
    </source>
</evidence>
<dbReference type="CDD" id="cd06257">
    <property type="entry name" value="DnaJ"/>
    <property type="match status" value="1"/>
</dbReference>
<comment type="similarity">
    <text evidence="6">Belongs to the TIM14 family.</text>
</comment>
<evidence type="ECO:0000256" key="7">
    <source>
        <dbReference type="SAM" id="Phobius"/>
    </source>
</evidence>
<dbReference type="PANTHER" id="PTHR12763:SF28">
    <property type="entry name" value="GEO10507P1-RELATED"/>
    <property type="match status" value="1"/>
</dbReference>
<dbReference type="Gene3D" id="1.10.287.110">
    <property type="entry name" value="DnaJ domain"/>
    <property type="match status" value="1"/>
</dbReference>
<feature type="transmembrane region" description="Helical" evidence="7">
    <location>
        <begin position="55"/>
        <end position="78"/>
    </location>
</feature>
<keyword evidence="3 7" id="KW-1133">Transmembrane helix</keyword>
<dbReference type="PANTHER" id="PTHR12763">
    <property type="match status" value="1"/>
</dbReference>
<name>A0AAW7XKE0_9GAMM</name>
<evidence type="ECO:0000256" key="5">
    <source>
        <dbReference type="ARBA" id="ARBA00023186"/>
    </source>
</evidence>
<feature type="domain" description="J" evidence="8">
    <location>
        <begin position="105"/>
        <end position="156"/>
    </location>
</feature>
<gene>
    <name evidence="9" type="ORF">Q4490_14890</name>
</gene>
<evidence type="ECO:0000256" key="1">
    <source>
        <dbReference type="ARBA" id="ARBA00004167"/>
    </source>
</evidence>
<protein>
    <submittedName>
        <fullName evidence="9">DnaJ domain-containing protein</fullName>
    </submittedName>
</protein>
<evidence type="ECO:0000256" key="2">
    <source>
        <dbReference type="ARBA" id="ARBA00022692"/>
    </source>
</evidence>
<organism evidence="9 10">
    <name type="scientific">Neptunomonas phycophila</name>
    <dbReference type="NCBI Taxonomy" id="1572645"/>
    <lineage>
        <taxon>Bacteria</taxon>
        <taxon>Pseudomonadati</taxon>
        <taxon>Pseudomonadota</taxon>
        <taxon>Gammaproteobacteria</taxon>
        <taxon>Oceanospirillales</taxon>
        <taxon>Oceanospirillaceae</taxon>
        <taxon>Neptunomonas</taxon>
    </lineage>
</organism>
<dbReference type="InterPro" id="IPR036869">
    <property type="entry name" value="J_dom_sf"/>
</dbReference>
<dbReference type="Proteomes" id="UP001169862">
    <property type="component" value="Unassembled WGS sequence"/>
</dbReference>
<dbReference type="EMBL" id="JAUOPG010000010">
    <property type="protein sequence ID" value="MDO6454856.1"/>
    <property type="molecule type" value="Genomic_DNA"/>
</dbReference>
<dbReference type="AlphaFoldDB" id="A0AAW7XKE0"/>
<comment type="subcellular location">
    <subcellularLocation>
        <location evidence="1">Membrane</location>
        <topology evidence="1">Single-pass membrane protein</topology>
    </subcellularLocation>
</comment>
<comment type="caution">
    <text evidence="9">The sequence shown here is derived from an EMBL/GenBank/DDBJ whole genome shotgun (WGS) entry which is preliminary data.</text>
</comment>
<evidence type="ECO:0000259" key="8">
    <source>
        <dbReference type="PROSITE" id="PS50076"/>
    </source>
</evidence>